<dbReference type="AlphaFoldDB" id="A0A854BYV8"/>
<sequence>MRKLITGSLMLCSILSLRAQTFVKPAVKVKDTSFAVITDKGTFQACEAELKAYQEILGMEGLPTFIVYNEWNKPEDVKKVIVKLYKKDKLEGVVFVGDIPIPMLRKAQHMTSAFKMDEKNNDWRDSSVPSDRFYDDFDLQFDFLKQDSVENNFFYYNLAIKSPQQIRCDIYSARVKAVDNGEEPHAQISRYFKKVVAEHQINNKLDQFFSYTGDGSYSNSLTAWTPETFTIREQMPGVFDKEGRARFIRYNFSDYPKDDVINMLKRTDLDLSIFHEHGMPERQYLSGSPATNRWNAHVDAMKYYYRGLARRKQNNKKSFDEMLDMMKNTYGLDTTWIAGYDDPKVIAEDSLLDLRTGIILSEVTEFKPNSRMVIFDACYNGDFREKDYIAGRYIMSEGKCVTTFANSVNVLQDKMANEMLGLLGMGARVGQWAKLTNILESHITGDPTLRFQSINEVDANALFKEPYSESRMLELLQSPYADIQNFALHNLYRNDYPGISDLLRKTFETSSFMMVRFTCLALLEKISDKNFREVLHLAITDSYEFIRRTSVRMMQHVGLNEYVYPQIKAYVEDNLSERVAFNVSLGLQVFDQAAVQAAIDKVMAETYVLQDKEEMRKVLENANNSRSMQKELLSKETSERWRILYCNSLKNHMAHACVDGLLALLTDSSESEKLKTCLLEAFAWFTHSYRKPDILRVCDQLRKDKSLSENLREEADRTYYRLKN</sequence>
<evidence type="ECO:0000313" key="2">
    <source>
        <dbReference type="EMBL" id="OKZ08359.1"/>
    </source>
</evidence>
<keyword evidence="1" id="KW-0732">Signal</keyword>
<dbReference type="GeneID" id="31795684"/>
<proteinExistence type="predicted"/>
<evidence type="ECO:0000256" key="1">
    <source>
        <dbReference type="SAM" id="SignalP"/>
    </source>
</evidence>
<organism evidence="2 3">
    <name type="scientific">Phocaeicola plebeius</name>
    <dbReference type="NCBI Taxonomy" id="310297"/>
    <lineage>
        <taxon>Bacteria</taxon>
        <taxon>Pseudomonadati</taxon>
        <taxon>Bacteroidota</taxon>
        <taxon>Bacteroidia</taxon>
        <taxon>Bacteroidales</taxon>
        <taxon>Bacteroidaceae</taxon>
        <taxon>Phocaeicola</taxon>
    </lineage>
</organism>
<dbReference type="Proteomes" id="UP000186685">
    <property type="component" value="Unassembled WGS sequence"/>
</dbReference>
<dbReference type="EMBL" id="MNQR01000034">
    <property type="protein sequence ID" value="OKZ08359.1"/>
    <property type="molecule type" value="Genomic_DNA"/>
</dbReference>
<comment type="caution">
    <text evidence="2">The sequence shown here is derived from an EMBL/GenBank/DDBJ whole genome shotgun (WGS) entry which is preliminary data.</text>
</comment>
<accession>A0A854BYV8</accession>
<dbReference type="InterPro" id="IPR016024">
    <property type="entry name" value="ARM-type_fold"/>
</dbReference>
<dbReference type="SUPFAM" id="SSF48371">
    <property type="entry name" value="ARM repeat"/>
    <property type="match status" value="1"/>
</dbReference>
<evidence type="ECO:0008006" key="4">
    <source>
        <dbReference type="Google" id="ProtNLM"/>
    </source>
</evidence>
<name>A0A854BYV8_9BACT</name>
<reference evidence="2 3" key="1">
    <citation type="journal article" date="2016" name="Nat. Biotechnol.">
        <title>Measurement of bacterial replication rates in microbial communities.</title>
        <authorList>
            <person name="Brown C.T."/>
            <person name="Olm M.R."/>
            <person name="Thomas B.C."/>
            <person name="Banfield J.F."/>
        </authorList>
    </citation>
    <scope>NUCLEOTIDE SEQUENCE [LARGE SCALE GENOMIC DNA]</scope>
    <source>
        <strain evidence="2">45_130</strain>
    </source>
</reference>
<protein>
    <recommendedName>
        <fullName evidence="4">HEAT repeat domain-containing protein</fullName>
    </recommendedName>
</protein>
<feature type="chain" id="PRO_5033005986" description="HEAT repeat domain-containing protein" evidence="1">
    <location>
        <begin position="20"/>
        <end position="724"/>
    </location>
</feature>
<gene>
    <name evidence="2" type="ORF">BHV76_09990</name>
</gene>
<evidence type="ECO:0000313" key="3">
    <source>
        <dbReference type="Proteomes" id="UP000186685"/>
    </source>
</evidence>
<feature type="signal peptide" evidence="1">
    <location>
        <begin position="1"/>
        <end position="19"/>
    </location>
</feature>
<dbReference type="RefSeq" id="WP_005651733.1">
    <property type="nucleotide sequence ID" value="NZ_DBGACQ010000400.1"/>
</dbReference>